<dbReference type="CDD" id="cd09272">
    <property type="entry name" value="RNase_HI_RT_Ty1"/>
    <property type="match status" value="1"/>
</dbReference>
<evidence type="ECO:0000313" key="2">
    <source>
        <dbReference type="Proteomes" id="UP000237271"/>
    </source>
</evidence>
<reference evidence="1 2" key="1">
    <citation type="journal article" date="2017" name="Genome Biol. Evol.">
        <title>Phytophthora megakarya and P. palmivora, closely related causal agents of cacao black pod rot, underwent increases in genome sizes and gene numbers by different mechanisms.</title>
        <authorList>
            <person name="Ali S.S."/>
            <person name="Shao J."/>
            <person name="Lary D.J."/>
            <person name="Kronmiller B."/>
            <person name="Shen D."/>
            <person name="Strem M.D."/>
            <person name="Amoako-Attah I."/>
            <person name="Akrofi A.Y."/>
            <person name="Begoude B.A."/>
            <person name="Ten Hoopen G.M."/>
            <person name="Coulibaly K."/>
            <person name="Kebe B.I."/>
            <person name="Melnick R.L."/>
            <person name="Guiltinan M.J."/>
            <person name="Tyler B.M."/>
            <person name="Meinhardt L.W."/>
            <person name="Bailey B.A."/>
        </authorList>
    </citation>
    <scope>NUCLEOTIDE SEQUENCE [LARGE SCALE GENOMIC DNA]</scope>
    <source>
        <strain evidence="2">sbr112.9</strain>
    </source>
</reference>
<evidence type="ECO:0000313" key="1">
    <source>
        <dbReference type="EMBL" id="POM59842.1"/>
    </source>
</evidence>
<accession>A0A2P4X2R1</accession>
<dbReference type="EMBL" id="NCKW01017007">
    <property type="protein sequence ID" value="POM59842.1"/>
    <property type="molecule type" value="Genomic_DNA"/>
</dbReference>
<keyword evidence="2" id="KW-1185">Reference proteome</keyword>
<organism evidence="1 2">
    <name type="scientific">Phytophthora palmivora</name>
    <dbReference type="NCBI Taxonomy" id="4796"/>
    <lineage>
        <taxon>Eukaryota</taxon>
        <taxon>Sar</taxon>
        <taxon>Stramenopiles</taxon>
        <taxon>Oomycota</taxon>
        <taxon>Peronosporomycetes</taxon>
        <taxon>Peronosporales</taxon>
        <taxon>Peronosporaceae</taxon>
        <taxon>Phytophthora</taxon>
    </lineage>
</organism>
<sequence length="124" mass="13760">MGIINGAPYRRIVVLSSVEAEYMTLYLVYAGDAMGSSAVERHSGSHQGLRDNQGAIALASNADYNARTKHVDIKHHFICENVARNIVQVNYVSTERQLADMLTKALRLKYLMDLSEVVAKPAEH</sequence>
<comment type="caution">
    <text evidence="1">The sequence shown here is derived from an EMBL/GenBank/DDBJ whole genome shotgun (WGS) entry which is preliminary data.</text>
</comment>
<dbReference type="Proteomes" id="UP000237271">
    <property type="component" value="Unassembled WGS sequence"/>
</dbReference>
<gene>
    <name evidence="1" type="ORF">PHPALM_31372</name>
</gene>
<name>A0A2P4X2R1_9STRA</name>
<protein>
    <submittedName>
        <fullName evidence="1">Polyprotein</fullName>
    </submittedName>
</protein>
<proteinExistence type="predicted"/>
<dbReference type="AlphaFoldDB" id="A0A2P4X2R1"/>
<dbReference type="OrthoDB" id="119838at2759"/>